<accession>A0A0E3JWW8</accession>
<evidence type="ECO:0000259" key="1">
    <source>
        <dbReference type="Pfam" id="PF13847"/>
    </source>
</evidence>
<keyword evidence="2" id="KW-0808">Transferase</keyword>
<dbReference type="RefSeq" id="WP_029160659.1">
    <property type="nucleotide sequence ID" value="NZ_CP009933.1"/>
</dbReference>
<protein>
    <submittedName>
        <fullName evidence="2">Methyltransferase type 11</fullName>
    </submittedName>
</protein>
<sequence>MHKFDLKKIEKLDNPKRRESMPPEETLKKFKVDNKGTLLDIGCGIGYFTIPAAKIINKGNVIGIDITSEILDIAKRKVENIRNIEFRKNEEYSFPVEDNSIDYVFVCNVIHEIEDKVRFFAEVKRVLKNQGYFCIIEWDKRNMKNGPSVNERISKEEIKSLVEPLKFTFLEEVNINNEHYGIKFKI</sequence>
<dbReference type="SUPFAM" id="SSF53335">
    <property type="entry name" value="S-adenosyl-L-methionine-dependent methyltransferases"/>
    <property type="match status" value="1"/>
</dbReference>
<reference evidence="2 3" key="1">
    <citation type="journal article" date="2015" name="J. Biotechnol.">
        <title>Complete genome sequence of a malodorant-producing acetogen, Clostridium scatologenes ATCC 25775(T).</title>
        <authorList>
            <person name="Zhu Z."/>
            <person name="Guo T."/>
            <person name="Zheng H."/>
            <person name="Song T."/>
            <person name="Ouyang P."/>
            <person name="Xie J."/>
        </authorList>
    </citation>
    <scope>NUCLEOTIDE SEQUENCE [LARGE SCALE GENOMIC DNA]</scope>
    <source>
        <strain evidence="2 3">ATCC 25775</strain>
    </source>
</reference>
<dbReference type="GO" id="GO:0008168">
    <property type="term" value="F:methyltransferase activity"/>
    <property type="evidence" value="ECO:0007669"/>
    <property type="project" value="UniProtKB-KW"/>
</dbReference>
<dbReference type="Proteomes" id="UP000033115">
    <property type="component" value="Chromosome"/>
</dbReference>
<evidence type="ECO:0000313" key="2">
    <source>
        <dbReference type="EMBL" id="AKA67587.1"/>
    </source>
</evidence>
<dbReference type="EMBL" id="CP009933">
    <property type="protein sequence ID" value="AKA67587.1"/>
    <property type="molecule type" value="Genomic_DNA"/>
</dbReference>
<dbReference type="PANTHER" id="PTHR43591">
    <property type="entry name" value="METHYLTRANSFERASE"/>
    <property type="match status" value="1"/>
</dbReference>
<dbReference type="AlphaFoldDB" id="A0A0E3JWW8"/>
<dbReference type="Gene3D" id="3.40.50.150">
    <property type="entry name" value="Vaccinia Virus protein VP39"/>
    <property type="match status" value="1"/>
</dbReference>
<feature type="domain" description="Methyltransferase" evidence="1">
    <location>
        <begin position="35"/>
        <end position="159"/>
    </location>
</feature>
<proteinExistence type="predicted"/>
<dbReference type="InterPro" id="IPR025714">
    <property type="entry name" value="Methyltranfer_dom"/>
</dbReference>
<keyword evidence="2" id="KW-0489">Methyltransferase</keyword>
<dbReference type="CDD" id="cd02440">
    <property type="entry name" value="AdoMet_MTases"/>
    <property type="match status" value="1"/>
</dbReference>
<dbReference type="Pfam" id="PF13847">
    <property type="entry name" value="Methyltransf_31"/>
    <property type="match status" value="1"/>
</dbReference>
<dbReference type="STRING" id="1548.CSCA_0462"/>
<dbReference type="KEGG" id="csq:CSCA_0462"/>
<dbReference type="GO" id="GO:0032259">
    <property type="term" value="P:methylation"/>
    <property type="evidence" value="ECO:0007669"/>
    <property type="project" value="UniProtKB-KW"/>
</dbReference>
<dbReference type="PANTHER" id="PTHR43591:SF24">
    <property type="entry name" value="2-METHOXY-6-POLYPRENYL-1,4-BENZOQUINOL METHYLASE, MITOCHONDRIAL"/>
    <property type="match status" value="1"/>
</dbReference>
<dbReference type="HOGENOM" id="CLU_037990_16_1_9"/>
<gene>
    <name evidence="2" type="ORF">CSCA_0462</name>
</gene>
<dbReference type="InterPro" id="IPR029063">
    <property type="entry name" value="SAM-dependent_MTases_sf"/>
</dbReference>
<keyword evidence="3" id="KW-1185">Reference proteome</keyword>
<evidence type="ECO:0000313" key="3">
    <source>
        <dbReference type="Proteomes" id="UP000033115"/>
    </source>
</evidence>
<name>A0A0E3JWW8_CLOSL</name>
<organism evidence="2 3">
    <name type="scientific">Clostridium scatologenes</name>
    <dbReference type="NCBI Taxonomy" id="1548"/>
    <lineage>
        <taxon>Bacteria</taxon>
        <taxon>Bacillati</taxon>
        <taxon>Bacillota</taxon>
        <taxon>Clostridia</taxon>
        <taxon>Eubacteriales</taxon>
        <taxon>Clostridiaceae</taxon>
        <taxon>Clostridium</taxon>
    </lineage>
</organism>